<gene>
    <name evidence="1" type="ORF">IZ6_10820</name>
</gene>
<dbReference type="RefSeq" id="WP_222876980.1">
    <property type="nucleotide sequence ID" value="NZ_AP023361.1"/>
</dbReference>
<accession>A0A6S6QQV2</accession>
<proteinExistence type="predicted"/>
<evidence type="ECO:0000313" key="1">
    <source>
        <dbReference type="EMBL" id="BCJ90347.1"/>
    </source>
</evidence>
<sequence length="82" mass="9025">MGVYDTIGQLIDSETDLSAYCYARGCNHGRELDLKALARKLGRRHGAKHNDLAPKLVCSKCGSKRVGLRLGYSKAHKSIHQS</sequence>
<dbReference type="Proteomes" id="UP000515317">
    <property type="component" value="Chromosome"/>
</dbReference>
<keyword evidence="2" id="KW-1185">Reference proteome</keyword>
<evidence type="ECO:0000313" key="2">
    <source>
        <dbReference type="Proteomes" id="UP000515317"/>
    </source>
</evidence>
<protein>
    <submittedName>
        <fullName evidence="1">Uncharacterized protein</fullName>
    </submittedName>
</protein>
<dbReference type="KEGG" id="tso:IZ6_10820"/>
<dbReference type="AlphaFoldDB" id="A0A6S6QQV2"/>
<reference evidence="1 2" key="1">
    <citation type="submission" date="2020-08" db="EMBL/GenBank/DDBJ databases">
        <title>Genome sequence of Rhizobiales bacterium strain IZ6.</title>
        <authorList>
            <person name="Nakai R."/>
            <person name="Naganuma T."/>
        </authorList>
    </citation>
    <scope>NUCLEOTIDE SEQUENCE [LARGE SCALE GENOMIC DNA]</scope>
    <source>
        <strain evidence="1 2">IZ6</strain>
    </source>
</reference>
<name>A0A6S6QQV2_9HYPH</name>
<organism evidence="1 2">
    <name type="scientific">Terrihabitans soli</name>
    <dbReference type="NCBI Taxonomy" id="708113"/>
    <lineage>
        <taxon>Bacteria</taxon>
        <taxon>Pseudomonadati</taxon>
        <taxon>Pseudomonadota</taxon>
        <taxon>Alphaproteobacteria</taxon>
        <taxon>Hyphomicrobiales</taxon>
        <taxon>Terrihabitans</taxon>
    </lineage>
</organism>
<dbReference type="EMBL" id="AP023361">
    <property type="protein sequence ID" value="BCJ90347.1"/>
    <property type="molecule type" value="Genomic_DNA"/>
</dbReference>